<dbReference type="Proteomes" id="UP000434172">
    <property type="component" value="Unassembled WGS sequence"/>
</dbReference>
<keyword evidence="1" id="KW-0732">Signal</keyword>
<reference evidence="2 3" key="1">
    <citation type="submission" date="2019-12" db="EMBL/GenBank/DDBJ databases">
        <title>A genome sequence resource for the geographically widespread anthracnose pathogen Colletotrichum asianum.</title>
        <authorList>
            <person name="Meng Y."/>
        </authorList>
    </citation>
    <scope>NUCLEOTIDE SEQUENCE [LARGE SCALE GENOMIC DNA]</scope>
    <source>
        <strain evidence="2 3">ICMP 18580</strain>
    </source>
</reference>
<evidence type="ECO:0000313" key="3">
    <source>
        <dbReference type="Proteomes" id="UP000434172"/>
    </source>
</evidence>
<organism evidence="2 3">
    <name type="scientific">Colletotrichum asianum</name>
    <dbReference type="NCBI Taxonomy" id="702518"/>
    <lineage>
        <taxon>Eukaryota</taxon>
        <taxon>Fungi</taxon>
        <taxon>Dikarya</taxon>
        <taxon>Ascomycota</taxon>
        <taxon>Pezizomycotina</taxon>
        <taxon>Sordariomycetes</taxon>
        <taxon>Hypocreomycetidae</taxon>
        <taxon>Glomerellales</taxon>
        <taxon>Glomerellaceae</taxon>
        <taxon>Colletotrichum</taxon>
        <taxon>Colletotrichum gloeosporioides species complex</taxon>
    </lineage>
</organism>
<feature type="chain" id="PRO_5034623367" evidence="1">
    <location>
        <begin position="36"/>
        <end position="131"/>
    </location>
</feature>
<sequence>MSSQPCPHPRATTTTTNTACPCCFCLLACLPTAFCSLRPIKTSCHQQQRAASQQQLSPSTPTWSLKIPPKSGPDAMPAHGFTECHSPLICLSPRSAHEAAAAHIFALPTFPRQPAWLLLLLLLMWFLAAGS</sequence>
<gene>
    <name evidence="2" type="ORF">GQ607_010328</name>
</gene>
<name>A0A8H3ZSY3_9PEZI</name>
<feature type="signal peptide" evidence="1">
    <location>
        <begin position="1"/>
        <end position="35"/>
    </location>
</feature>
<accession>A0A8H3ZSY3</accession>
<dbReference type="EMBL" id="WOWK01000061">
    <property type="protein sequence ID" value="KAF0322450.1"/>
    <property type="molecule type" value="Genomic_DNA"/>
</dbReference>
<comment type="caution">
    <text evidence="2">The sequence shown here is derived from an EMBL/GenBank/DDBJ whole genome shotgun (WGS) entry which is preliminary data.</text>
</comment>
<proteinExistence type="predicted"/>
<protein>
    <submittedName>
        <fullName evidence="2">Uncharacterized protein</fullName>
    </submittedName>
</protein>
<evidence type="ECO:0000313" key="2">
    <source>
        <dbReference type="EMBL" id="KAF0322450.1"/>
    </source>
</evidence>
<dbReference type="AlphaFoldDB" id="A0A8H3ZSY3"/>
<keyword evidence="3" id="KW-1185">Reference proteome</keyword>
<evidence type="ECO:0000256" key="1">
    <source>
        <dbReference type="SAM" id="SignalP"/>
    </source>
</evidence>